<evidence type="ECO:0000313" key="5">
    <source>
        <dbReference type="EMBL" id="VWB98467.1"/>
    </source>
</evidence>
<feature type="binding site" evidence="3">
    <location>
        <position position="105"/>
    </location>
    <ligand>
        <name>substrate</name>
    </ligand>
</feature>
<accession>A0A6P2NUE6</accession>
<feature type="binding site" evidence="3">
    <location>
        <position position="18"/>
    </location>
    <ligand>
        <name>a divalent metal cation</name>
        <dbReference type="ChEBI" id="CHEBI:60240"/>
    </ligand>
</feature>
<feature type="domain" description="SMP-30/Gluconolactonase/LRE-like region" evidence="4">
    <location>
        <begin position="16"/>
        <end position="260"/>
    </location>
</feature>
<dbReference type="RefSeq" id="WP_174943621.1">
    <property type="nucleotide sequence ID" value="NZ_CABVPY010000033.1"/>
</dbReference>
<dbReference type="AlphaFoldDB" id="A0A6P2NUE6"/>
<dbReference type="SUPFAM" id="SSF63829">
    <property type="entry name" value="Calcium-dependent phosphotriesterase"/>
    <property type="match status" value="1"/>
</dbReference>
<evidence type="ECO:0000313" key="6">
    <source>
        <dbReference type="Proteomes" id="UP000494170"/>
    </source>
</evidence>
<name>A0A6P2NUE6_BURL3</name>
<feature type="binding site" evidence="3">
    <location>
        <position position="103"/>
    </location>
    <ligand>
        <name>substrate</name>
    </ligand>
</feature>
<dbReference type="GO" id="GO:0019853">
    <property type="term" value="P:L-ascorbic acid biosynthetic process"/>
    <property type="evidence" value="ECO:0007669"/>
    <property type="project" value="TreeGrafter"/>
</dbReference>
<dbReference type="PANTHER" id="PTHR10907:SF47">
    <property type="entry name" value="REGUCALCIN"/>
    <property type="match status" value="1"/>
</dbReference>
<dbReference type="InterPro" id="IPR005511">
    <property type="entry name" value="SMP-30"/>
</dbReference>
<feature type="active site" description="Proton donor/acceptor" evidence="2">
    <location>
        <position position="201"/>
    </location>
</feature>
<dbReference type="InterPro" id="IPR011042">
    <property type="entry name" value="6-blade_b-propeller_TolB-like"/>
</dbReference>
<reference evidence="5 6" key="1">
    <citation type="submission" date="2019-09" db="EMBL/GenBank/DDBJ databases">
        <authorList>
            <person name="Depoorter E."/>
        </authorList>
    </citation>
    <scope>NUCLEOTIDE SEQUENCE [LARGE SCALE GENOMIC DNA]</scope>
    <source>
        <strain evidence="5">LMG 6863</strain>
    </source>
</reference>
<evidence type="ECO:0000256" key="1">
    <source>
        <dbReference type="ARBA" id="ARBA00008853"/>
    </source>
</evidence>
<keyword evidence="3" id="KW-0479">Metal-binding</keyword>
<evidence type="ECO:0000256" key="3">
    <source>
        <dbReference type="PIRSR" id="PIRSR605511-2"/>
    </source>
</evidence>
<organism evidence="5 6">
    <name type="scientific">Burkholderia lata (strain ATCC 17760 / DSM 23089 / LMG 22485 / NCIMB 9086 / R18194 / 383)</name>
    <dbReference type="NCBI Taxonomy" id="482957"/>
    <lineage>
        <taxon>Bacteria</taxon>
        <taxon>Pseudomonadati</taxon>
        <taxon>Pseudomonadota</taxon>
        <taxon>Betaproteobacteria</taxon>
        <taxon>Burkholderiales</taxon>
        <taxon>Burkholderiaceae</taxon>
        <taxon>Burkholderia</taxon>
        <taxon>Burkholderia cepacia complex</taxon>
    </lineage>
</organism>
<feature type="binding site" evidence="3">
    <location>
        <position position="151"/>
    </location>
    <ligand>
        <name>a divalent metal cation</name>
        <dbReference type="ChEBI" id="CHEBI:60240"/>
    </ligand>
</feature>
<dbReference type="PRINTS" id="PR01790">
    <property type="entry name" value="SMP30FAMILY"/>
</dbReference>
<comment type="similarity">
    <text evidence="1">Belongs to the SMP-30/CGR1 family.</text>
</comment>
<dbReference type="Proteomes" id="UP000494170">
    <property type="component" value="Unassembled WGS sequence"/>
</dbReference>
<dbReference type="Pfam" id="PF08450">
    <property type="entry name" value="SGL"/>
    <property type="match status" value="1"/>
</dbReference>
<dbReference type="EMBL" id="CABVPY010000033">
    <property type="protein sequence ID" value="VWB98467.1"/>
    <property type="molecule type" value="Genomic_DNA"/>
</dbReference>
<dbReference type="InterPro" id="IPR013658">
    <property type="entry name" value="SGL"/>
</dbReference>
<dbReference type="GO" id="GO:0005509">
    <property type="term" value="F:calcium ion binding"/>
    <property type="evidence" value="ECO:0007669"/>
    <property type="project" value="TreeGrafter"/>
</dbReference>
<comment type="cofactor">
    <cofactor evidence="3">
        <name>Zn(2+)</name>
        <dbReference type="ChEBI" id="CHEBI:29105"/>
    </cofactor>
    <text evidence="3">Binds 1 divalent metal cation per subunit.</text>
</comment>
<dbReference type="PANTHER" id="PTHR10907">
    <property type="entry name" value="REGUCALCIN"/>
    <property type="match status" value="1"/>
</dbReference>
<evidence type="ECO:0000259" key="4">
    <source>
        <dbReference type="Pfam" id="PF08450"/>
    </source>
</evidence>
<proteinExistence type="inferred from homology"/>
<gene>
    <name evidence="5" type="ORF">BLA6863_04727</name>
</gene>
<evidence type="ECO:0000256" key="2">
    <source>
        <dbReference type="PIRSR" id="PIRSR605511-1"/>
    </source>
</evidence>
<protein>
    <submittedName>
        <fullName evidence="5">Xylono-1,4-lactonase</fullName>
    </submittedName>
</protein>
<sequence>MRKPPVRLVCDALDVLGESPVWNANRSSLHWVDIRRGLLHTFDPNRNTHVERAYGPTLLTGIVLTDPDTLVAGRPRSLERIELELPHTPVTILNLDLMPAQNRTNELKTDSRGRLWFGSMWDYARGSTGGLHCIASDGRLTTHRRSVTIPNSLAFTPDGTGIYFADSITGAIERASLDPETNEVGAWEICVPASAAPGKPDGLALDASGHFWSARFGAGCIIRFDPLGREVQRIDLPVSQPTSCAFGGANLRTLFITTARQGLTQTQLTSEPLAGGLFAVDVDIVGLPVSFANVLPSTR</sequence>
<dbReference type="Gene3D" id="2.120.10.30">
    <property type="entry name" value="TolB, C-terminal domain"/>
    <property type="match status" value="1"/>
</dbReference>
<keyword evidence="3" id="KW-0862">Zinc</keyword>
<dbReference type="GO" id="GO:0004341">
    <property type="term" value="F:gluconolactonase activity"/>
    <property type="evidence" value="ECO:0007669"/>
    <property type="project" value="TreeGrafter"/>
</dbReference>
<feature type="binding site" evidence="3">
    <location>
        <position position="201"/>
    </location>
    <ligand>
        <name>a divalent metal cation</name>
        <dbReference type="ChEBI" id="CHEBI:60240"/>
    </ligand>
</feature>